<organism evidence="2 3">
    <name type="scientific">Marinobacter nitratireducens</name>
    <dbReference type="NCBI Taxonomy" id="1137280"/>
    <lineage>
        <taxon>Bacteria</taxon>
        <taxon>Pseudomonadati</taxon>
        <taxon>Pseudomonadota</taxon>
        <taxon>Gammaproteobacteria</taxon>
        <taxon>Pseudomonadales</taxon>
        <taxon>Marinobacteraceae</taxon>
        <taxon>Marinobacter</taxon>
    </lineage>
</organism>
<proteinExistence type="predicted"/>
<dbReference type="STRING" id="1137280.D777_01241"/>
<dbReference type="EMBL" id="ANIE01000003">
    <property type="protein sequence ID" value="KEF32607.1"/>
    <property type="molecule type" value="Genomic_DNA"/>
</dbReference>
<dbReference type="PATRIC" id="fig|1137280.3.peg.1055"/>
<feature type="chain" id="PRO_5011977468" description="Organic solvent ABC transporter permease" evidence="1">
    <location>
        <begin position="16"/>
        <end position="372"/>
    </location>
</feature>
<gene>
    <name evidence="2" type="ORF">D777_01241</name>
</gene>
<evidence type="ECO:0000256" key="1">
    <source>
        <dbReference type="SAM" id="SignalP"/>
    </source>
</evidence>
<evidence type="ECO:0000313" key="3">
    <source>
        <dbReference type="Proteomes" id="UP000035057"/>
    </source>
</evidence>
<reference evidence="2 3" key="1">
    <citation type="submission" date="2012-12" db="EMBL/GenBank/DDBJ databases">
        <title>Genome assembly of Marinobacter sp. AK21.</title>
        <authorList>
            <person name="Khatri I."/>
            <person name="Kumar R."/>
            <person name="Vaidya B."/>
            <person name="Subramanian S."/>
            <person name="Pinnaka A."/>
        </authorList>
    </citation>
    <scope>NUCLEOTIDE SEQUENCE [LARGE SCALE GENOMIC DNA]</scope>
    <source>
        <strain evidence="2 3">AK21</strain>
    </source>
</reference>
<dbReference type="Proteomes" id="UP000035057">
    <property type="component" value="Unassembled WGS sequence"/>
</dbReference>
<name>A0A072N5V8_9GAMM</name>
<dbReference type="RefSeq" id="WP_036129373.1">
    <property type="nucleotide sequence ID" value="NZ_ANIE01000003.1"/>
</dbReference>
<keyword evidence="3" id="KW-1185">Reference proteome</keyword>
<evidence type="ECO:0000313" key="2">
    <source>
        <dbReference type="EMBL" id="KEF32607.1"/>
    </source>
</evidence>
<evidence type="ECO:0008006" key="4">
    <source>
        <dbReference type="Google" id="ProtNLM"/>
    </source>
</evidence>
<accession>A0A072N5V8</accession>
<feature type="signal peptide" evidence="1">
    <location>
        <begin position="1"/>
        <end position="15"/>
    </location>
</feature>
<keyword evidence="1" id="KW-0732">Signal</keyword>
<protein>
    <recommendedName>
        <fullName evidence="4">Organic solvent ABC transporter permease</fullName>
    </recommendedName>
</protein>
<dbReference type="OrthoDB" id="5592990at2"/>
<dbReference type="PROSITE" id="PS51257">
    <property type="entry name" value="PROKAR_LIPOPROTEIN"/>
    <property type="match status" value="1"/>
</dbReference>
<dbReference type="AlphaFoldDB" id="A0A072N5V8"/>
<sequence length="372" mass="40943">MRAAHLIRWSFTLSAAILLAGCLDDGGSGGNDANTGRLNYNGLSGLGYQTASQTGTTNAKGEFRYYPGETLSLRVGNLALVDSVPAQNYVTPLEFFANVRDALDTPGVDSEGLSTHKLTEQQLLYDNTLSNFTRFLISLNWTENVREGEGLDIRQRVIDQLNAALPNLTAPIDFTVTEPEFTAGGTTPSPANQLLAAICFYPADDELCEDPPTPEEIANAPERPENEEDWDPDVEYRQDLQAKRDRILEAVRTLEDIDEEDARTYLTRELNAISTDVANRYYLDNHVASHPATDTGIKSVSIRKIGGTPALADIEAISTRPSDVVIHSADWQGAAVEYFVSGESGGESELVLSFRPEGTYRWVRKQLRVIIR</sequence>
<comment type="caution">
    <text evidence="2">The sequence shown here is derived from an EMBL/GenBank/DDBJ whole genome shotgun (WGS) entry which is preliminary data.</text>
</comment>